<dbReference type="Gene3D" id="2.40.70.10">
    <property type="entry name" value="Acid Proteases"/>
    <property type="match status" value="2"/>
</dbReference>
<feature type="active site" evidence="11">
    <location>
        <position position="327"/>
    </location>
</feature>
<evidence type="ECO:0000256" key="13">
    <source>
        <dbReference type="SAM" id="MobiDB-lite"/>
    </source>
</evidence>
<evidence type="ECO:0000256" key="10">
    <source>
        <dbReference type="ARBA" id="ARBA00023288"/>
    </source>
</evidence>
<dbReference type="GO" id="GO:0004190">
    <property type="term" value="F:aspartic-type endopeptidase activity"/>
    <property type="evidence" value="ECO:0007669"/>
    <property type="project" value="UniProtKB-KW"/>
</dbReference>
<evidence type="ECO:0000256" key="11">
    <source>
        <dbReference type="PIRSR" id="PIRSR601461-1"/>
    </source>
</evidence>
<evidence type="ECO:0000313" key="17">
    <source>
        <dbReference type="EnsemblPlants" id="Ma10_p30460.1"/>
    </source>
</evidence>
<sequence length="528" mass="57983">MARACFLISLAVASCLVWKAHSFALSAKLVHRFSDEARAAAASRIGGGGGERWPTRRSKEYYQMLARSDLLRRKRRLGARYQMLFPSEGSETLSLGNDFGWLHYTWINIGTPNVSFLVALDAGSDLLWIPCDCIQCAPLSGYHGSLDKNLSMYSPAESRTSRYLSCNHELCSLGSTCGSAKQPCPYRINYYSENTSSSGLLVEDILHLATSEDHASVQASVIIGCGRKQSGDYLDGIAPDGLLGLGFGDISVPSSLARTGLIRNSFSLCFRDDDSGRILFGDRGLPTQQSTPFVPLDGKYDTYVIAVESFCMGSSCPGKTSFHALIDSGSSFTFLPNDIYKRVTLEFDRQVNVSKRATNNESPWEYCYEASPLGMPGLPKVKLIFGGNKSFMVINPIYPFFNTEGELAVFCLALQSSQESLGTIGQNFMTGYHLVFDRENLKLRWSRSDCHHDLDNSRRMPLGSPPRNRPENPLPTNEQHSFPNNARAISPAVAGRALPANSSSVSQGLNAWYCLLLLLTQLAVFAIG</sequence>
<protein>
    <submittedName>
        <fullName evidence="16">(wild Malaysian banana) hypothetical protein</fullName>
    </submittedName>
</protein>
<keyword evidence="5 14" id="KW-0732">Signal</keyword>
<comment type="similarity">
    <text evidence="2 12">Belongs to the peptidase A1 family.</text>
</comment>
<dbReference type="PANTHER" id="PTHR13683:SF743">
    <property type="entry name" value="ASPARTIC PROTEINASE-LIKE PROTEIN 1"/>
    <property type="match status" value="1"/>
</dbReference>
<dbReference type="Pfam" id="PF14541">
    <property type="entry name" value="TAXi_C"/>
    <property type="match status" value="1"/>
</dbReference>
<evidence type="ECO:0000256" key="2">
    <source>
        <dbReference type="ARBA" id="ARBA00007447"/>
    </source>
</evidence>
<dbReference type="OrthoDB" id="2747330at2759"/>
<keyword evidence="3" id="KW-1003">Cell membrane</keyword>
<keyword evidence="10" id="KW-0449">Lipoprotein</keyword>
<feature type="compositionally biased region" description="Polar residues" evidence="13">
    <location>
        <begin position="474"/>
        <end position="483"/>
    </location>
</feature>
<comment type="subcellular location">
    <subcellularLocation>
        <location evidence="1">Cell membrane</location>
        <topology evidence="1">Lipid-anchor</topology>
    </subcellularLocation>
</comment>
<dbReference type="InParanoid" id="A0A804L222"/>
<dbReference type="OMA" id="GEFAVFC"/>
<evidence type="ECO:0000313" key="16">
    <source>
        <dbReference type="EMBL" id="CAG1855056.1"/>
    </source>
</evidence>
<dbReference type="InterPro" id="IPR032861">
    <property type="entry name" value="TAXi_N"/>
</dbReference>
<dbReference type="PRINTS" id="PR00792">
    <property type="entry name" value="PEPSIN"/>
</dbReference>
<evidence type="ECO:0000256" key="7">
    <source>
        <dbReference type="ARBA" id="ARBA00022801"/>
    </source>
</evidence>
<feature type="region of interest" description="Disordered" evidence="13">
    <location>
        <begin position="456"/>
        <end position="483"/>
    </location>
</feature>
<accession>A0A804L222</accession>
<dbReference type="Pfam" id="PF14543">
    <property type="entry name" value="TAXi_N"/>
    <property type="match status" value="1"/>
</dbReference>
<evidence type="ECO:0000256" key="14">
    <source>
        <dbReference type="SAM" id="SignalP"/>
    </source>
</evidence>
<evidence type="ECO:0000256" key="9">
    <source>
        <dbReference type="ARBA" id="ARBA00023180"/>
    </source>
</evidence>
<feature type="domain" description="Peptidase A1" evidence="15">
    <location>
        <begin position="103"/>
        <end position="446"/>
    </location>
</feature>
<reference evidence="17" key="2">
    <citation type="submission" date="2021-05" db="UniProtKB">
        <authorList>
            <consortium name="EnsemblPlants"/>
        </authorList>
    </citation>
    <scope>IDENTIFICATION</scope>
    <source>
        <strain evidence="17">subsp. malaccensis</strain>
    </source>
</reference>
<dbReference type="FunFam" id="2.40.70.10:FF:000014">
    <property type="entry name" value="Aspartyl protease family protein 1"/>
    <property type="match status" value="1"/>
</dbReference>
<dbReference type="InterPro" id="IPR001969">
    <property type="entry name" value="Aspartic_peptidase_AS"/>
</dbReference>
<evidence type="ECO:0000256" key="5">
    <source>
        <dbReference type="ARBA" id="ARBA00022729"/>
    </source>
</evidence>
<evidence type="ECO:0000256" key="3">
    <source>
        <dbReference type="ARBA" id="ARBA00022475"/>
    </source>
</evidence>
<dbReference type="FunFam" id="2.40.70.10:FF:000012">
    <property type="entry name" value="Aspartyl protease family protein 1"/>
    <property type="match status" value="1"/>
</dbReference>
<keyword evidence="9" id="KW-0325">Glycoprotein</keyword>
<dbReference type="PROSITE" id="PS51767">
    <property type="entry name" value="PEPTIDASE_A1"/>
    <property type="match status" value="1"/>
</dbReference>
<dbReference type="AlphaFoldDB" id="A0A804L222"/>
<dbReference type="Gramene" id="Ma10_t30460.1">
    <property type="protein sequence ID" value="Ma10_p30460.1"/>
    <property type="gene ID" value="Ma10_g30460"/>
</dbReference>
<reference evidence="16" key="1">
    <citation type="submission" date="2021-03" db="EMBL/GenBank/DDBJ databases">
        <authorList>
            <consortium name="Genoscope - CEA"/>
            <person name="William W."/>
        </authorList>
    </citation>
    <scope>NUCLEOTIDE SEQUENCE</scope>
    <source>
        <strain evidence="16">Doubled-haploid Pahang</strain>
    </source>
</reference>
<gene>
    <name evidence="16" type="ORF">GSMUA_332820.1</name>
</gene>
<dbReference type="GO" id="GO:0005886">
    <property type="term" value="C:plasma membrane"/>
    <property type="evidence" value="ECO:0007669"/>
    <property type="project" value="UniProtKB-SubCell"/>
</dbReference>
<evidence type="ECO:0000313" key="18">
    <source>
        <dbReference type="Proteomes" id="UP000012960"/>
    </source>
</evidence>
<evidence type="ECO:0000256" key="8">
    <source>
        <dbReference type="ARBA" id="ARBA00023136"/>
    </source>
</evidence>
<dbReference type="PANTHER" id="PTHR13683">
    <property type="entry name" value="ASPARTYL PROTEASES"/>
    <property type="match status" value="1"/>
</dbReference>
<dbReference type="EMBL" id="HG996476">
    <property type="protein sequence ID" value="CAG1855056.1"/>
    <property type="molecule type" value="Genomic_DNA"/>
</dbReference>
<name>A0A804L222_MUSAM</name>
<keyword evidence="8" id="KW-0472">Membrane</keyword>
<feature type="signal peptide" evidence="14">
    <location>
        <begin position="1"/>
        <end position="22"/>
    </location>
</feature>
<dbReference type="FunCoup" id="A0A804L222">
    <property type="interactions" value="5"/>
</dbReference>
<dbReference type="InterPro" id="IPR032799">
    <property type="entry name" value="TAXi_C"/>
</dbReference>
<organism evidence="17 18">
    <name type="scientific">Musa acuminata subsp. malaccensis</name>
    <name type="common">Wild banana</name>
    <name type="synonym">Musa malaccensis</name>
    <dbReference type="NCBI Taxonomy" id="214687"/>
    <lineage>
        <taxon>Eukaryota</taxon>
        <taxon>Viridiplantae</taxon>
        <taxon>Streptophyta</taxon>
        <taxon>Embryophyta</taxon>
        <taxon>Tracheophyta</taxon>
        <taxon>Spermatophyta</taxon>
        <taxon>Magnoliopsida</taxon>
        <taxon>Liliopsida</taxon>
        <taxon>Zingiberales</taxon>
        <taxon>Musaceae</taxon>
        <taxon>Musa</taxon>
    </lineage>
</organism>
<proteinExistence type="inferred from homology"/>
<feature type="chain" id="PRO_5033612392" evidence="14">
    <location>
        <begin position="23"/>
        <end position="528"/>
    </location>
</feature>
<dbReference type="InterPro" id="IPR021109">
    <property type="entry name" value="Peptidase_aspartic_dom_sf"/>
</dbReference>
<keyword evidence="6 12" id="KW-0064">Aspartyl protease</keyword>
<dbReference type="PROSITE" id="PS51257">
    <property type="entry name" value="PROKAR_LIPOPROTEIN"/>
    <property type="match status" value="1"/>
</dbReference>
<dbReference type="InterPro" id="IPR001461">
    <property type="entry name" value="Aspartic_peptidase_A1"/>
</dbReference>
<keyword evidence="18" id="KW-1185">Reference proteome</keyword>
<dbReference type="Proteomes" id="UP000012960">
    <property type="component" value="Unplaced"/>
</dbReference>
<dbReference type="EnsemblPlants" id="Ma10_t30460.1">
    <property type="protein sequence ID" value="Ma10_p30460.1"/>
    <property type="gene ID" value="Ma10_g30460"/>
</dbReference>
<dbReference type="SUPFAM" id="SSF50630">
    <property type="entry name" value="Acid proteases"/>
    <property type="match status" value="1"/>
</dbReference>
<evidence type="ECO:0000256" key="4">
    <source>
        <dbReference type="ARBA" id="ARBA00022670"/>
    </source>
</evidence>
<evidence type="ECO:0000256" key="1">
    <source>
        <dbReference type="ARBA" id="ARBA00004193"/>
    </source>
</evidence>
<evidence type="ECO:0000256" key="12">
    <source>
        <dbReference type="RuleBase" id="RU000454"/>
    </source>
</evidence>
<keyword evidence="4 12" id="KW-0645">Protease</keyword>
<dbReference type="PROSITE" id="PS00141">
    <property type="entry name" value="ASP_PROTEASE"/>
    <property type="match status" value="1"/>
</dbReference>
<dbReference type="InterPro" id="IPR033121">
    <property type="entry name" value="PEPTIDASE_A1"/>
</dbReference>
<dbReference type="GO" id="GO:0006508">
    <property type="term" value="P:proteolysis"/>
    <property type="evidence" value="ECO:0007669"/>
    <property type="project" value="UniProtKB-KW"/>
</dbReference>
<evidence type="ECO:0000259" key="15">
    <source>
        <dbReference type="PROSITE" id="PS51767"/>
    </source>
</evidence>
<keyword evidence="7 12" id="KW-0378">Hydrolase</keyword>
<evidence type="ECO:0000256" key="6">
    <source>
        <dbReference type="ARBA" id="ARBA00022750"/>
    </source>
</evidence>
<feature type="active site" evidence="11">
    <location>
        <position position="121"/>
    </location>
</feature>